<evidence type="ECO:0000256" key="1">
    <source>
        <dbReference type="ARBA" id="ARBA00007430"/>
    </source>
</evidence>
<dbReference type="InterPro" id="IPR051203">
    <property type="entry name" value="Polysaccharide_Synthase-Rel"/>
</dbReference>
<dbReference type="InterPro" id="IPR036291">
    <property type="entry name" value="NAD(P)-bd_dom_sf"/>
</dbReference>
<dbReference type="SUPFAM" id="SSF51735">
    <property type="entry name" value="NAD(P)-binding Rossmann-fold domains"/>
    <property type="match status" value="1"/>
</dbReference>
<dbReference type="InterPro" id="IPR003869">
    <property type="entry name" value="Polysac_CapD-like"/>
</dbReference>
<sequence length="308" mass="35333">MRLFITGGAGYLGREIVKRFYDEAEITIYSRDEAKHYYLKKQFPKIRCVIGDVADFKLMNKAAKGHDYGIFAASLKQIEAVDQNVDVAIRTIINGAINSRNVAEENNFKAACFISSDKSRAATTLYGSMKFIGGEAFIVNAENSNVKLTTAIYGNVLNSTGSIIPLILDSIQNKYELKLYSKEMTRFMIDVEEAVTLIKNSFEFTGFNIIPNIPSFKVKDLFEIYQEEFGLKYTEGVPRISEKIHEIMISREEVPRTYLDKKTNLYMMHYHNIYDNSSVEFNEFSSENVVVSKENLYKKLKENNFYIK</sequence>
<evidence type="ECO:0000259" key="2">
    <source>
        <dbReference type="Pfam" id="PF02719"/>
    </source>
</evidence>
<evidence type="ECO:0000313" key="3">
    <source>
        <dbReference type="EMBL" id="MCW1147841.1"/>
    </source>
</evidence>
<dbReference type="Proteomes" id="UP001165677">
    <property type="component" value="Unassembled WGS sequence"/>
</dbReference>
<reference evidence="3" key="1">
    <citation type="submission" date="2022-10" db="EMBL/GenBank/DDBJ databases">
        <title>Flavobacterium sp. nov., a bacterium isolated from lake sediment.</title>
        <authorList>
            <person name="Qu J.-H."/>
        </authorList>
    </citation>
    <scope>NUCLEOTIDE SEQUENCE</scope>
    <source>
        <strain evidence="3">TH16-21</strain>
    </source>
</reference>
<protein>
    <submittedName>
        <fullName evidence="3">Polysaccharide biosynthesis protein</fullName>
    </submittedName>
</protein>
<accession>A0ABT3EHG5</accession>
<comment type="caution">
    <text evidence="3">The sequence shown here is derived from an EMBL/GenBank/DDBJ whole genome shotgun (WGS) entry which is preliminary data.</text>
</comment>
<name>A0ABT3EHG5_9FLAO</name>
<gene>
    <name evidence="3" type="ORF">OJ995_06385</name>
</gene>
<comment type="similarity">
    <text evidence="1">Belongs to the polysaccharide synthase family.</text>
</comment>
<evidence type="ECO:0000313" key="4">
    <source>
        <dbReference type="Proteomes" id="UP001165677"/>
    </source>
</evidence>
<organism evidence="3 4">
    <name type="scientific">Flavobacterium lacisediminis</name>
    <dbReference type="NCBI Taxonomy" id="2989705"/>
    <lineage>
        <taxon>Bacteria</taxon>
        <taxon>Pseudomonadati</taxon>
        <taxon>Bacteroidota</taxon>
        <taxon>Flavobacteriia</taxon>
        <taxon>Flavobacteriales</taxon>
        <taxon>Flavobacteriaceae</taxon>
        <taxon>Flavobacterium</taxon>
    </lineage>
</organism>
<dbReference type="RefSeq" id="WP_264368670.1">
    <property type="nucleotide sequence ID" value="NZ_JAPCIO010000003.1"/>
</dbReference>
<keyword evidence="4" id="KW-1185">Reference proteome</keyword>
<proteinExistence type="inferred from homology"/>
<dbReference type="PANTHER" id="PTHR43318:SF2">
    <property type="entry name" value="UDP-N-ACETYLGLUCOSAMINE 4,6-DEHYDRATASE (INVERTING)"/>
    <property type="match status" value="1"/>
</dbReference>
<feature type="domain" description="Polysaccharide biosynthesis protein CapD-like" evidence="2">
    <location>
        <begin position="4"/>
        <end position="257"/>
    </location>
</feature>
<dbReference type="EMBL" id="JAPCIO010000003">
    <property type="protein sequence ID" value="MCW1147841.1"/>
    <property type="molecule type" value="Genomic_DNA"/>
</dbReference>
<dbReference type="Pfam" id="PF02719">
    <property type="entry name" value="Polysacc_synt_2"/>
    <property type="match status" value="1"/>
</dbReference>
<dbReference type="PANTHER" id="PTHR43318">
    <property type="entry name" value="UDP-N-ACETYLGLUCOSAMINE 4,6-DEHYDRATASE"/>
    <property type="match status" value="1"/>
</dbReference>
<dbReference type="Gene3D" id="3.40.50.720">
    <property type="entry name" value="NAD(P)-binding Rossmann-like Domain"/>
    <property type="match status" value="1"/>
</dbReference>